<dbReference type="Gene3D" id="2.40.40.20">
    <property type="match status" value="1"/>
</dbReference>
<dbReference type="GO" id="GO:0018818">
    <property type="term" value="F:acetylene hydratase activity"/>
    <property type="evidence" value="ECO:0007669"/>
    <property type="project" value="InterPro"/>
</dbReference>
<reference evidence="4" key="1">
    <citation type="journal article" date="2020" name="mSystems">
        <title>Genome- and Community-Level Interaction Insights into Carbon Utilization and Element Cycling Functions of Hydrothermarchaeota in Hydrothermal Sediment.</title>
        <authorList>
            <person name="Zhou Z."/>
            <person name="Liu Y."/>
            <person name="Xu W."/>
            <person name="Pan J."/>
            <person name="Luo Z.H."/>
            <person name="Li M."/>
        </authorList>
    </citation>
    <scope>NUCLEOTIDE SEQUENCE [LARGE SCALE GENOMIC DNA]</scope>
    <source>
        <strain evidence="4">SpSt-34</strain>
    </source>
</reference>
<dbReference type="InterPro" id="IPR050612">
    <property type="entry name" value="Prok_Mopterin_Oxidored"/>
</dbReference>
<dbReference type="PANTHER" id="PTHR43742:SF6">
    <property type="entry name" value="OXIDOREDUCTASE YYAE-RELATED"/>
    <property type="match status" value="1"/>
</dbReference>
<evidence type="ECO:0000256" key="2">
    <source>
        <dbReference type="ARBA" id="ARBA00023014"/>
    </source>
</evidence>
<dbReference type="SUPFAM" id="SSF50692">
    <property type="entry name" value="ADC-like"/>
    <property type="match status" value="1"/>
</dbReference>
<keyword evidence="1" id="KW-0408">Iron</keyword>
<dbReference type="Pfam" id="PF01568">
    <property type="entry name" value="Molydop_binding"/>
    <property type="match status" value="1"/>
</dbReference>
<dbReference type="GO" id="GO:0016491">
    <property type="term" value="F:oxidoreductase activity"/>
    <property type="evidence" value="ECO:0007669"/>
    <property type="project" value="InterPro"/>
</dbReference>
<evidence type="ECO:0000256" key="1">
    <source>
        <dbReference type="ARBA" id="ARBA00023004"/>
    </source>
</evidence>
<dbReference type="PANTHER" id="PTHR43742">
    <property type="entry name" value="TRIMETHYLAMINE-N-OXIDE REDUCTASE"/>
    <property type="match status" value="1"/>
</dbReference>
<dbReference type="EMBL" id="DSOL01000288">
    <property type="protein sequence ID" value="HEN28989.1"/>
    <property type="molecule type" value="Genomic_DNA"/>
</dbReference>
<accession>A0A7C2K6F4</accession>
<keyword evidence="2" id="KW-0479">Metal-binding</keyword>
<comment type="caution">
    <text evidence="4">The sequence shown here is derived from an EMBL/GenBank/DDBJ whole genome shotgun (WGS) entry which is preliminary data.</text>
</comment>
<gene>
    <name evidence="4" type="ORF">ENQ77_10170</name>
</gene>
<dbReference type="CDD" id="cd02781">
    <property type="entry name" value="MopB_CT_Acetylene-hydratase"/>
    <property type="match status" value="1"/>
</dbReference>
<name>A0A7C2K6F4_UNCW3</name>
<keyword evidence="2" id="KW-0411">Iron-sulfur</keyword>
<dbReference type="InterPro" id="IPR006657">
    <property type="entry name" value="MoPterin_dinucl-bd_dom"/>
</dbReference>
<evidence type="ECO:0000259" key="3">
    <source>
        <dbReference type="Pfam" id="PF01568"/>
    </source>
</evidence>
<dbReference type="InterPro" id="IPR009010">
    <property type="entry name" value="Asp_de-COase-like_dom_sf"/>
</dbReference>
<feature type="domain" description="Molybdopterin dinucleotide-binding" evidence="3">
    <location>
        <begin position="49"/>
        <end position="154"/>
    </location>
</feature>
<dbReference type="InterPro" id="IPR037949">
    <property type="entry name" value="MopB_CT_Acetylene-hydratase"/>
</dbReference>
<evidence type="ECO:0000313" key="4">
    <source>
        <dbReference type="EMBL" id="HEN28989.1"/>
    </source>
</evidence>
<dbReference type="GO" id="GO:0051536">
    <property type="term" value="F:iron-sulfur cluster binding"/>
    <property type="evidence" value="ECO:0007669"/>
    <property type="project" value="UniProtKB-KW"/>
</dbReference>
<organism evidence="4">
    <name type="scientific">candidate division WOR-3 bacterium</name>
    <dbReference type="NCBI Taxonomy" id="2052148"/>
    <lineage>
        <taxon>Bacteria</taxon>
        <taxon>Bacteria division WOR-3</taxon>
    </lineage>
</organism>
<protein>
    <recommendedName>
        <fullName evidence="3">Molybdopterin dinucleotide-binding domain-containing protein</fullName>
    </recommendedName>
</protein>
<proteinExistence type="predicted"/>
<dbReference type="AlphaFoldDB" id="A0A7C2K6F4"/>
<dbReference type="GO" id="GO:0043546">
    <property type="term" value="F:molybdopterin cofactor binding"/>
    <property type="evidence" value="ECO:0007669"/>
    <property type="project" value="InterPro"/>
</dbReference>
<sequence>MGFGTPTGKAEMYSTILEQLGYDPLPYFEEPHESPISRPDLTREYPLMLMTGGRTKVYFHSEHRQIDSIRKKHPYPLVQIHPDTAIKLGIEEEDWVWIETFRGKIRTKARLFSGIPPEIVHCEHGWRFPELPGEEPWLHGAFESNTNVLTDDDPQVCDKMGGGWPLKWALCKVYKAKVF</sequence>